<dbReference type="AlphaFoldDB" id="A0A078BDB7"/>
<accession>A0A078BDB7</accession>
<dbReference type="EMBL" id="CCKQ01019578">
    <property type="protein sequence ID" value="CDW91588.1"/>
    <property type="molecule type" value="Genomic_DNA"/>
</dbReference>
<reference evidence="3 4" key="1">
    <citation type="submission" date="2014-06" db="EMBL/GenBank/DDBJ databases">
        <authorList>
            <person name="Swart Estienne"/>
        </authorList>
    </citation>
    <scope>NUCLEOTIDE SEQUENCE [LARGE SCALE GENOMIC DNA]</scope>
    <source>
        <strain evidence="3 4">130c</strain>
    </source>
</reference>
<dbReference type="InParanoid" id="A0A078BDB7"/>
<proteinExistence type="predicted"/>
<evidence type="ECO:0000256" key="1">
    <source>
        <dbReference type="SAM" id="Coils"/>
    </source>
</evidence>
<feature type="compositionally biased region" description="Polar residues" evidence="2">
    <location>
        <begin position="524"/>
        <end position="542"/>
    </location>
</feature>
<protein>
    <submittedName>
        <fullName evidence="3">Uncharacterized protein</fullName>
    </submittedName>
</protein>
<evidence type="ECO:0000313" key="4">
    <source>
        <dbReference type="Proteomes" id="UP000039865"/>
    </source>
</evidence>
<feature type="coiled-coil region" evidence="1">
    <location>
        <begin position="285"/>
        <end position="312"/>
    </location>
</feature>
<feature type="compositionally biased region" description="Basic and acidic residues" evidence="2">
    <location>
        <begin position="545"/>
        <end position="567"/>
    </location>
</feature>
<gene>
    <name evidence="3" type="primary">Contig7055.g7548</name>
    <name evidence="3" type="ORF">STYLEM_20745</name>
</gene>
<keyword evidence="1" id="KW-0175">Coiled coil</keyword>
<keyword evidence="4" id="KW-1185">Reference proteome</keyword>
<dbReference type="Proteomes" id="UP000039865">
    <property type="component" value="Unassembled WGS sequence"/>
</dbReference>
<evidence type="ECO:0000256" key="2">
    <source>
        <dbReference type="SAM" id="MobiDB-lite"/>
    </source>
</evidence>
<feature type="region of interest" description="Disordered" evidence="2">
    <location>
        <begin position="512"/>
        <end position="592"/>
    </location>
</feature>
<sequence>MHQKVTQQVKTQAKAVSCSKKIRNTVVSYDMFGMPVTLTYKNKTNQYVKVDLIQNTQTWKQNISGNDPPFYLQKDQISYKLGKCDYGRFGTDPNIFDYQGIISGYLCPIDRNYEVKGNFANDDNPEQYSIEEFMQDQYFSLQSNKKQKFYFAISQNEGIKKDMFLKERSVQETFLETRFVNSYQEDYAITDSASNSYIEIVFQMDNQVKTITRYKQNVKEILEQIGGFMCIILTVAKSLSLLFTERSYYNTLIKSLYRYQTLEDKDQIYEDDIGASTPTNGKILKQNEKQKCKDLEDNRNDLQKLIDHLIDRSKLKFNMWMNCRVQGRKAGLCKTKKTDSLSRDKLYENGIIKINKELDIRDVQKELRNLKFITRAFLNKQQQFLLSYLKYNLLNEGGQIEQQLYDKFLLKNCLKQVLHNQKSSSIDKMILSQIQLDEVDQQLGSFKIMIHKNPTPLLDALQESFEQQRVKDKTSKPSPKALDLLFGPKKSQNIYLQQLNFRQKDKTITANTKNPTSLEDEHQQQNVGNNEQQLTGKNQSSPIKFEIDSKNQKSMKDSKNLRFKLESQSKLNKNSQAKKKQNNQSSPFTQYL</sequence>
<organism evidence="3 4">
    <name type="scientific">Stylonychia lemnae</name>
    <name type="common">Ciliate</name>
    <dbReference type="NCBI Taxonomy" id="5949"/>
    <lineage>
        <taxon>Eukaryota</taxon>
        <taxon>Sar</taxon>
        <taxon>Alveolata</taxon>
        <taxon>Ciliophora</taxon>
        <taxon>Intramacronucleata</taxon>
        <taxon>Spirotrichea</taxon>
        <taxon>Stichotrichia</taxon>
        <taxon>Sporadotrichida</taxon>
        <taxon>Oxytrichidae</taxon>
        <taxon>Stylonychinae</taxon>
        <taxon>Stylonychia</taxon>
    </lineage>
</organism>
<evidence type="ECO:0000313" key="3">
    <source>
        <dbReference type="EMBL" id="CDW91588.1"/>
    </source>
</evidence>
<name>A0A078BDB7_STYLE</name>